<evidence type="ECO:0000313" key="6">
    <source>
        <dbReference type="Proteomes" id="UP000011115"/>
    </source>
</evidence>
<organism evidence="5 6">
    <name type="scientific">Solanum tuberosum</name>
    <name type="common">Potato</name>
    <dbReference type="NCBI Taxonomy" id="4113"/>
    <lineage>
        <taxon>Eukaryota</taxon>
        <taxon>Viridiplantae</taxon>
        <taxon>Streptophyta</taxon>
        <taxon>Embryophyta</taxon>
        <taxon>Tracheophyta</taxon>
        <taxon>Spermatophyta</taxon>
        <taxon>Magnoliopsida</taxon>
        <taxon>eudicotyledons</taxon>
        <taxon>Gunneridae</taxon>
        <taxon>Pentapetalae</taxon>
        <taxon>asterids</taxon>
        <taxon>lamiids</taxon>
        <taxon>Solanales</taxon>
        <taxon>Solanaceae</taxon>
        <taxon>Solanoideae</taxon>
        <taxon>Solaneae</taxon>
        <taxon>Solanum</taxon>
    </lineage>
</organism>
<gene>
    <name evidence="5" type="primary">LOC102591923</name>
</gene>
<dbReference type="GO" id="GO:0005634">
    <property type="term" value="C:nucleus"/>
    <property type="evidence" value="ECO:0007669"/>
    <property type="project" value="UniProtKB-SubCell"/>
</dbReference>
<comment type="subcellular location">
    <subcellularLocation>
        <location evidence="2">Cytoplasm</location>
    </subcellularLocation>
    <subcellularLocation>
        <location evidence="1">Nucleus</location>
    </subcellularLocation>
</comment>
<evidence type="ECO:0000256" key="1">
    <source>
        <dbReference type="ARBA" id="ARBA00004123"/>
    </source>
</evidence>
<name>M0ZHH5_SOLTU</name>
<keyword evidence="3" id="KW-0963">Cytoplasm</keyword>
<sequence>MTVRSNSFKGTHLETIVQSNNGIDEMTRKNSINLRNCDPKKLMLETTLSFKNLVQDLDISEWNEKKTRATVSLSEPSILFSPRPVSELDAAAVKLQKVYKSYRTRRNLADCAVVVEELWWKALDFAALKRSSVSFFNVEKPETAVSRWARARTRAAKVGKGLSKDEKAQKLALQHWLEAIDPRHRYGHNLHFYYDIWFESESSQPFFYWLDVGDGKEINLEKCPRTNLQHQCIKYLGPKERESYEVVIQDGKLVYKQNGVFVETVEGSKWIFVLSTTRTLYVGKKKKGVFQHSSFLSGGATTAAGRLVAHDGVLKAIWPYSGHYHPTEENFREFIIFLEEHSVDLTNVKVMHPRGVKCYIVMKCLNRNTFANKDDIFFHFRDVLLTMMIIRLELTTRAQITNHSLLKNHPREALLMQMIKQRRKQRSLQLMMNAKTRNMKTHRLALLNVCLENGQQETDLVLAVLGNIQQSYSSEHLNKLTCHLVLLTEVSTCMVRSPHQDQARRFVFLLGLHIWDFLVQGHLLQQLTKATFYICTS</sequence>
<dbReference type="PaxDb" id="4113-PGSC0003DMT400000881"/>
<evidence type="ECO:0000256" key="3">
    <source>
        <dbReference type="ARBA" id="ARBA00022490"/>
    </source>
</evidence>
<protein>
    <submittedName>
        <fullName evidence="5">Calmodulin binding protein</fullName>
    </submittedName>
</protein>
<dbReference type="InterPro" id="IPR044159">
    <property type="entry name" value="IQM"/>
</dbReference>
<dbReference type="PANTHER" id="PTHR31250">
    <property type="entry name" value="IQ DOMAIN-CONTAINING PROTEIN IQM3"/>
    <property type="match status" value="1"/>
</dbReference>
<evidence type="ECO:0000256" key="2">
    <source>
        <dbReference type="ARBA" id="ARBA00004496"/>
    </source>
</evidence>
<dbReference type="PANTHER" id="PTHR31250:SF27">
    <property type="entry name" value="IQ DOMAIN-CONTAINING PROTEIN IQM5"/>
    <property type="match status" value="1"/>
</dbReference>
<dbReference type="OrthoDB" id="7344096at2759"/>
<dbReference type="Proteomes" id="UP000011115">
    <property type="component" value="Unassembled WGS sequence"/>
</dbReference>
<keyword evidence="4" id="KW-0539">Nucleus</keyword>
<dbReference type="HOGENOM" id="CLU_507547_0_0_1"/>
<dbReference type="GO" id="GO:0005737">
    <property type="term" value="C:cytoplasm"/>
    <property type="evidence" value="ECO:0007669"/>
    <property type="project" value="UniProtKB-SubCell"/>
</dbReference>
<dbReference type="ExpressionAtlas" id="M0ZHH5">
    <property type="expression patterns" value="baseline"/>
</dbReference>
<keyword evidence="6" id="KW-1185">Reference proteome</keyword>
<reference evidence="6" key="1">
    <citation type="journal article" date="2011" name="Nature">
        <title>Genome sequence and analysis of the tuber crop potato.</title>
        <authorList>
            <consortium name="The Potato Genome Sequencing Consortium"/>
        </authorList>
    </citation>
    <scope>NUCLEOTIDE SEQUENCE [LARGE SCALE GENOMIC DNA]</scope>
    <source>
        <strain evidence="6">cv. DM1-3 516 R44</strain>
    </source>
</reference>
<dbReference type="Gramene" id="PGSC0003DMT400000881">
    <property type="protein sequence ID" value="PGSC0003DMT400000881"/>
    <property type="gene ID" value="PGSC0003DMG400000334"/>
</dbReference>
<dbReference type="AlphaFoldDB" id="M0ZHH5"/>
<proteinExistence type="predicted"/>
<accession>M0ZHH5</accession>
<evidence type="ECO:0000313" key="5">
    <source>
        <dbReference type="EnsemblPlants" id="PGSC0003DMT400000881"/>
    </source>
</evidence>
<dbReference type="EnsemblPlants" id="PGSC0003DMT400000881">
    <property type="protein sequence ID" value="PGSC0003DMT400000881"/>
    <property type="gene ID" value="PGSC0003DMG400000334"/>
</dbReference>
<dbReference type="eggNOG" id="ENOG502QRWH">
    <property type="taxonomic scope" value="Eukaryota"/>
</dbReference>
<evidence type="ECO:0000256" key="4">
    <source>
        <dbReference type="ARBA" id="ARBA00023242"/>
    </source>
</evidence>
<reference evidence="5" key="2">
    <citation type="submission" date="2015-06" db="UniProtKB">
        <authorList>
            <consortium name="EnsemblPlants"/>
        </authorList>
    </citation>
    <scope>IDENTIFICATION</scope>
    <source>
        <strain evidence="5">DM1-3 516 R44</strain>
    </source>
</reference>
<dbReference type="InParanoid" id="M0ZHH5"/>